<dbReference type="FunFam" id="3.90.550.10:FF:000003">
    <property type="entry name" value="2-C-methyl-D-erythritol 4-phosphate cytidylyltransferase"/>
    <property type="match status" value="1"/>
</dbReference>
<dbReference type="Gene3D" id="3.90.550.10">
    <property type="entry name" value="Spore Coat Polysaccharide Biosynthesis Protein SpsA, Chain A"/>
    <property type="match status" value="1"/>
</dbReference>
<keyword evidence="3" id="KW-0414">Isoprene biosynthesis</keyword>
<dbReference type="NCBIfam" id="TIGR00453">
    <property type="entry name" value="ispD"/>
    <property type="match status" value="1"/>
</dbReference>
<dbReference type="Pfam" id="PF01128">
    <property type="entry name" value="IspD"/>
    <property type="match status" value="1"/>
</dbReference>
<feature type="site" description="Positions MEP for the nucleophilic attack" evidence="3">
    <location>
        <position position="161"/>
    </location>
</feature>
<dbReference type="InterPro" id="IPR050088">
    <property type="entry name" value="IspD/TarI_cytidylyltransf_bact"/>
</dbReference>
<dbReference type="AlphaFoldDB" id="A0A9D2ILK5"/>
<feature type="site" description="Positions MEP for the nucleophilic attack" evidence="3">
    <location>
        <position position="215"/>
    </location>
</feature>
<name>A0A9D2ILK5_9BACT</name>
<keyword evidence="2 3" id="KW-0548">Nucleotidyltransferase</keyword>
<dbReference type="Proteomes" id="UP000824014">
    <property type="component" value="Unassembled WGS sequence"/>
</dbReference>
<feature type="site" description="Transition state stabilizer" evidence="3">
    <location>
        <position position="31"/>
    </location>
</feature>
<sequence>MNDSTPLNALRTGVILVAGGSGQRMGSPIPKQFLMLREGATILETTLRRFTDTLPDAEIVVVLPAAETARWQAICRERPAIPFHRLCTGGATRFESVRNGLAALGPCDLIAVHDGVRPLVSSALIRTCIATAAAHGSAIPAVRPADSFRTVDASGNRIIDRDTLRAIQTPQIFRADLLRAAYRQPGRPSFTDDASVVEAAGTPVTLCEGEKYNIKITTPEDLALARLLVEAGLVQTQN</sequence>
<evidence type="ECO:0000313" key="5">
    <source>
        <dbReference type="Proteomes" id="UP000824014"/>
    </source>
</evidence>
<gene>
    <name evidence="3" type="primary">ispD</name>
    <name evidence="4" type="ORF">H9816_05795</name>
</gene>
<feature type="site" description="Transition state stabilizer" evidence="3">
    <location>
        <position position="24"/>
    </location>
</feature>
<evidence type="ECO:0000313" key="4">
    <source>
        <dbReference type="EMBL" id="HIZ15404.1"/>
    </source>
</evidence>
<dbReference type="GO" id="GO:0050518">
    <property type="term" value="F:2-C-methyl-D-erythritol 4-phosphate cytidylyltransferase activity"/>
    <property type="evidence" value="ECO:0007669"/>
    <property type="project" value="UniProtKB-UniRule"/>
</dbReference>
<organism evidence="4 5">
    <name type="scientific">Candidatus Tidjanibacter faecipullorum</name>
    <dbReference type="NCBI Taxonomy" id="2838766"/>
    <lineage>
        <taxon>Bacteria</taxon>
        <taxon>Pseudomonadati</taxon>
        <taxon>Bacteroidota</taxon>
        <taxon>Bacteroidia</taxon>
        <taxon>Bacteroidales</taxon>
        <taxon>Rikenellaceae</taxon>
        <taxon>Tidjanibacter</taxon>
    </lineage>
</organism>
<reference evidence="4" key="1">
    <citation type="journal article" date="2021" name="PeerJ">
        <title>Extensive microbial diversity within the chicken gut microbiome revealed by metagenomics and culture.</title>
        <authorList>
            <person name="Gilroy R."/>
            <person name="Ravi A."/>
            <person name="Getino M."/>
            <person name="Pursley I."/>
            <person name="Horton D.L."/>
            <person name="Alikhan N.F."/>
            <person name="Baker D."/>
            <person name="Gharbi K."/>
            <person name="Hall N."/>
            <person name="Watson M."/>
            <person name="Adriaenssens E.M."/>
            <person name="Foster-Nyarko E."/>
            <person name="Jarju S."/>
            <person name="Secka A."/>
            <person name="Antonio M."/>
            <person name="Oren A."/>
            <person name="Chaudhuri R.R."/>
            <person name="La Ragione R."/>
            <person name="Hildebrand F."/>
            <person name="Pallen M.J."/>
        </authorList>
    </citation>
    <scope>NUCLEOTIDE SEQUENCE</scope>
    <source>
        <strain evidence="4">ChiHjej11B10-19426</strain>
    </source>
</reference>
<dbReference type="InterPro" id="IPR034683">
    <property type="entry name" value="IspD/TarI"/>
</dbReference>
<dbReference type="PANTHER" id="PTHR32125">
    <property type="entry name" value="2-C-METHYL-D-ERYTHRITOL 4-PHOSPHATE CYTIDYLYLTRANSFERASE, CHLOROPLASTIC"/>
    <property type="match status" value="1"/>
</dbReference>
<evidence type="ECO:0000256" key="3">
    <source>
        <dbReference type="HAMAP-Rule" id="MF_00108"/>
    </source>
</evidence>
<dbReference type="HAMAP" id="MF_00108">
    <property type="entry name" value="IspD"/>
    <property type="match status" value="1"/>
</dbReference>
<evidence type="ECO:0000256" key="2">
    <source>
        <dbReference type="ARBA" id="ARBA00022695"/>
    </source>
</evidence>
<accession>A0A9D2ILK5</accession>
<dbReference type="GO" id="GO:0019288">
    <property type="term" value="P:isopentenyl diphosphate biosynthetic process, methylerythritol 4-phosphate pathway"/>
    <property type="evidence" value="ECO:0007669"/>
    <property type="project" value="UniProtKB-UniRule"/>
</dbReference>
<comment type="function">
    <text evidence="3">Catalyzes the formation of 4-diphosphocytidyl-2-C-methyl-D-erythritol from CTP and 2-C-methyl-D-erythritol 4-phosphate (MEP).</text>
</comment>
<comment type="pathway">
    <text evidence="3">Isoprenoid biosynthesis; isopentenyl diphosphate biosynthesis via DXP pathway; isopentenyl diphosphate from 1-deoxy-D-xylulose 5-phosphate: step 2/6.</text>
</comment>
<dbReference type="InterPro" id="IPR029044">
    <property type="entry name" value="Nucleotide-diphossugar_trans"/>
</dbReference>
<dbReference type="PANTHER" id="PTHR32125:SF4">
    <property type="entry name" value="2-C-METHYL-D-ERYTHRITOL 4-PHOSPHATE CYTIDYLYLTRANSFERASE, CHLOROPLASTIC"/>
    <property type="match status" value="1"/>
</dbReference>
<dbReference type="CDD" id="cd02516">
    <property type="entry name" value="CDP-ME_synthetase"/>
    <property type="match status" value="1"/>
</dbReference>
<dbReference type="EC" id="2.7.7.60" evidence="3"/>
<reference evidence="4" key="2">
    <citation type="submission" date="2021-04" db="EMBL/GenBank/DDBJ databases">
        <authorList>
            <person name="Gilroy R."/>
        </authorList>
    </citation>
    <scope>NUCLEOTIDE SEQUENCE</scope>
    <source>
        <strain evidence="4">ChiHjej11B10-19426</strain>
    </source>
</reference>
<dbReference type="SUPFAM" id="SSF53448">
    <property type="entry name" value="Nucleotide-diphospho-sugar transferases"/>
    <property type="match status" value="1"/>
</dbReference>
<comment type="catalytic activity">
    <reaction evidence="3">
        <text>2-C-methyl-D-erythritol 4-phosphate + CTP + H(+) = 4-CDP-2-C-methyl-D-erythritol + diphosphate</text>
        <dbReference type="Rhea" id="RHEA:13429"/>
        <dbReference type="ChEBI" id="CHEBI:15378"/>
        <dbReference type="ChEBI" id="CHEBI:33019"/>
        <dbReference type="ChEBI" id="CHEBI:37563"/>
        <dbReference type="ChEBI" id="CHEBI:57823"/>
        <dbReference type="ChEBI" id="CHEBI:58262"/>
        <dbReference type="EC" id="2.7.7.60"/>
    </reaction>
</comment>
<dbReference type="EMBL" id="DXCC01000017">
    <property type="protein sequence ID" value="HIZ15404.1"/>
    <property type="molecule type" value="Genomic_DNA"/>
</dbReference>
<dbReference type="NCBIfam" id="NF001186">
    <property type="entry name" value="PRK00155.2-3"/>
    <property type="match status" value="1"/>
</dbReference>
<comment type="caution">
    <text evidence="4">The sequence shown here is derived from an EMBL/GenBank/DDBJ whole genome shotgun (WGS) entry which is preliminary data.</text>
</comment>
<dbReference type="InterPro" id="IPR001228">
    <property type="entry name" value="IspD"/>
</dbReference>
<comment type="similarity">
    <text evidence="3">Belongs to the IspD/TarI cytidylyltransferase family. IspD subfamily.</text>
</comment>
<keyword evidence="1 3" id="KW-0808">Transferase</keyword>
<evidence type="ECO:0000256" key="1">
    <source>
        <dbReference type="ARBA" id="ARBA00022679"/>
    </source>
</evidence>
<protein>
    <recommendedName>
        <fullName evidence="3">2-C-methyl-D-erythritol 4-phosphate cytidylyltransferase</fullName>
        <ecNumber evidence="3">2.7.7.60</ecNumber>
    </recommendedName>
    <alternativeName>
        <fullName evidence="3">4-diphosphocytidyl-2C-methyl-D-erythritol synthase</fullName>
    </alternativeName>
    <alternativeName>
        <fullName evidence="3">MEP cytidylyltransferase</fullName>
        <shortName evidence="3">MCT</shortName>
    </alternativeName>
</protein>
<proteinExistence type="inferred from homology"/>